<dbReference type="RefSeq" id="WP_071539895.1">
    <property type="nucleotide sequence ID" value="NZ_CP015016.1"/>
</dbReference>
<dbReference type="PANTHER" id="PTHR43022:SF1">
    <property type="entry name" value="PROTEIN SMF"/>
    <property type="match status" value="1"/>
</dbReference>
<accession>A0AAC9NHI4</accession>
<dbReference type="NCBIfam" id="TIGR00732">
    <property type="entry name" value="dprA"/>
    <property type="match status" value="1"/>
</dbReference>
<dbReference type="EMBL" id="CP015017">
    <property type="protein sequence ID" value="APC02260.1"/>
    <property type="molecule type" value="Genomic_DNA"/>
</dbReference>
<feature type="domain" description="Smf/DprA SLOG" evidence="2">
    <location>
        <begin position="14"/>
        <end position="222"/>
    </location>
</feature>
<dbReference type="SUPFAM" id="SSF102405">
    <property type="entry name" value="MCP/YpsA-like"/>
    <property type="match status" value="1"/>
</dbReference>
<evidence type="ECO:0000259" key="2">
    <source>
        <dbReference type="Pfam" id="PF02481"/>
    </source>
</evidence>
<dbReference type="InterPro" id="IPR003488">
    <property type="entry name" value="DprA"/>
</dbReference>
<sequence>MHIPITPKTIQEIQRGSKNYPLRLNDLPDPPSCLYIYGNIHLLSAPMVAIVGSRKASMEGLKVSRLFARALSKAGLLVVSGLARGIDGAAHIGAMSLGTDYQTAAVCGTGLDMAYPKEHAALANAIGNQGLLISEYPAGTGPKPYHFPRRNRIIAALSLGVVVIEAAERSGSLITARLAAELGREVFALPGPIYNPLFGGCHQLIQQGAKLARNPDDVLEELIIPKNPF</sequence>
<organism evidence="3 4">
    <name type="scientific">Polynucleobacter asymbioticus</name>
    <dbReference type="NCBI Taxonomy" id="576611"/>
    <lineage>
        <taxon>Bacteria</taxon>
        <taxon>Pseudomonadati</taxon>
        <taxon>Pseudomonadota</taxon>
        <taxon>Betaproteobacteria</taxon>
        <taxon>Burkholderiales</taxon>
        <taxon>Burkholderiaceae</taxon>
        <taxon>Polynucleobacter</taxon>
    </lineage>
</organism>
<dbReference type="Gene3D" id="3.40.50.450">
    <property type="match status" value="1"/>
</dbReference>
<evidence type="ECO:0000256" key="1">
    <source>
        <dbReference type="ARBA" id="ARBA00006525"/>
    </source>
</evidence>
<reference evidence="3" key="1">
    <citation type="journal article" date="2017" name="Appl. Environ. Microbiol.">
        <title>Microdiversification of a pelagic Polynucleobacter species is mainly driven by acquisition of genomic islands from a partially interspecific gene pool.</title>
        <authorList>
            <person name="Hoetzinger M."/>
            <person name="Hahn M.W."/>
            <person name="Jezberova J."/>
            <person name="Schmidt J."/>
            <person name="Koll U."/>
        </authorList>
    </citation>
    <scope>NUCLEOTIDE SEQUENCE</scope>
    <source>
        <strain evidence="3">MWH-RechtKol4</strain>
    </source>
</reference>
<dbReference type="Pfam" id="PF02481">
    <property type="entry name" value="DNA_processg_A"/>
    <property type="match status" value="1"/>
</dbReference>
<dbReference type="PANTHER" id="PTHR43022">
    <property type="entry name" value="PROTEIN SMF"/>
    <property type="match status" value="1"/>
</dbReference>
<evidence type="ECO:0000313" key="4">
    <source>
        <dbReference type="Proteomes" id="UP000182060"/>
    </source>
</evidence>
<dbReference type="InterPro" id="IPR057666">
    <property type="entry name" value="DrpA_SLOG"/>
</dbReference>
<protein>
    <submittedName>
        <fullName evidence="3">DNA processing protein DprA</fullName>
    </submittedName>
</protein>
<dbReference type="AlphaFoldDB" id="A0AAC9NHI4"/>
<dbReference type="Proteomes" id="UP000182060">
    <property type="component" value="Chromosome"/>
</dbReference>
<dbReference type="GO" id="GO:0009294">
    <property type="term" value="P:DNA-mediated transformation"/>
    <property type="evidence" value="ECO:0007669"/>
    <property type="project" value="InterPro"/>
</dbReference>
<proteinExistence type="inferred from homology"/>
<name>A0AAC9NHI4_9BURK</name>
<gene>
    <name evidence="3" type="ORF">AOC25_11870</name>
</gene>
<evidence type="ECO:0000313" key="3">
    <source>
        <dbReference type="EMBL" id="APC02260.1"/>
    </source>
</evidence>
<comment type="similarity">
    <text evidence="1">Belongs to the DprA/Smf family.</text>
</comment>